<keyword evidence="2" id="KW-0813">Transport</keyword>
<organism evidence="9 10">
    <name type="scientific">Loigolactobacillus coryniformis subsp. coryniformis KCTC 3167 = DSM 20001</name>
    <dbReference type="NCBI Taxonomy" id="913848"/>
    <lineage>
        <taxon>Bacteria</taxon>
        <taxon>Bacillati</taxon>
        <taxon>Bacillota</taxon>
        <taxon>Bacilli</taxon>
        <taxon>Lactobacillales</taxon>
        <taxon>Lactobacillaceae</taxon>
        <taxon>Loigolactobacillus</taxon>
    </lineage>
</organism>
<feature type="transmembrane region" description="Helical" evidence="8">
    <location>
        <begin position="49"/>
        <end position="65"/>
    </location>
</feature>
<proteinExistence type="inferred from homology"/>
<dbReference type="eggNOG" id="COG2076">
    <property type="taxonomic scope" value="Bacteria"/>
</dbReference>
<dbReference type="InterPro" id="IPR037185">
    <property type="entry name" value="EmrE-like"/>
</dbReference>
<dbReference type="PATRIC" id="fig|913848.6.peg.2600"/>
<evidence type="ECO:0000256" key="2">
    <source>
        <dbReference type="ARBA" id="ARBA00022448"/>
    </source>
</evidence>
<dbReference type="PANTHER" id="PTHR30561">
    <property type="entry name" value="SMR FAMILY PROTON-DEPENDENT DRUG EFFLUX TRANSPORTER SUGE"/>
    <property type="match status" value="1"/>
</dbReference>
<gene>
    <name evidence="9" type="ORF">FD22_GL002552</name>
</gene>
<feature type="transmembrane region" description="Helical" evidence="8">
    <location>
        <begin position="7"/>
        <end position="29"/>
    </location>
</feature>
<evidence type="ECO:0000256" key="7">
    <source>
        <dbReference type="RuleBase" id="RU003942"/>
    </source>
</evidence>
<reference evidence="9 10" key="1">
    <citation type="journal article" date="2015" name="Genome Announc.">
        <title>Expanding the biotechnology potential of lactobacilli through comparative genomics of 213 strains and associated genera.</title>
        <authorList>
            <person name="Sun Z."/>
            <person name="Harris H.M."/>
            <person name="McCann A."/>
            <person name="Guo C."/>
            <person name="Argimon S."/>
            <person name="Zhang W."/>
            <person name="Yang X."/>
            <person name="Jeffery I.B."/>
            <person name="Cooney J.C."/>
            <person name="Kagawa T.F."/>
            <person name="Liu W."/>
            <person name="Song Y."/>
            <person name="Salvetti E."/>
            <person name="Wrobel A."/>
            <person name="Rasinkangas P."/>
            <person name="Parkhill J."/>
            <person name="Rea M.C."/>
            <person name="O'Sullivan O."/>
            <person name="Ritari J."/>
            <person name="Douillard F.P."/>
            <person name="Paul Ross R."/>
            <person name="Yang R."/>
            <person name="Briner A.E."/>
            <person name="Felis G.E."/>
            <person name="de Vos W.M."/>
            <person name="Barrangou R."/>
            <person name="Klaenhammer T.R."/>
            <person name="Caufield P.W."/>
            <person name="Cui Y."/>
            <person name="Zhang H."/>
            <person name="O'Toole P.W."/>
        </authorList>
    </citation>
    <scope>NUCLEOTIDE SEQUENCE [LARGE SCALE GENOMIC DNA]</scope>
    <source>
        <strain evidence="9 10">DSM 20001</strain>
    </source>
</reference>
<comment type="subcellular location">
    <subcellularLocation>
        <location evidence="1 7">Cell membrane</location>
        <topology evidence="1 7">Multi-pass membrane protein</topology>
    </subcellularLocation>
</comment>
<keyword evidence="5 8" id="KW-1133">Transmembrane helix</keyword>
<dbReference type="EMBL" id="AZCN01000092">
    <property type="protein sequence ID" value="KRK14275.1"/>
    <property type="molecule type" value="Genomic_DNA"/>
</dbReference>
<dbReference type="Pfam" id="PF00893">
    <property type="entry name" value="Multi_Drug_Res"/>
    <property type="match status" value="1"/>
</dbReference>
<name>A0A0R1F233_9LACO</name>
<evidence type="ECO:0000256" key="8">
    <source>
        <dbReference type="SAM" id="Phobius"/>
    </source>
</evidence>
<feature type="transmembrane region" description="Helical" evidence="8">
    <location>
        <begin position="77"/>
        <end position="97"/>
    </location>
</feature>
<dbReference type="FunFam" id="1.10.3730.20:FF:000001">
    <property type="entry name" value="Quaternary ammonium compound resistance transporter SugE"/>
    <property type="match status" value="1"/>
</dbReference>
<dbReference type="Gene3D" id="1.10.3730.20">
    <property type="match status" value="1"/>
</dbReference>
<dbReference type="InterPro" id="IPR045324">
    <property type="entry name" value="Small_multidrug_res"/>
</dbReference>
<dbReference type="GO" id="GO:0005886">
    <property type="term" value="C:plasma membrane"/>
    <property type="evidence" value="ECO:0007669"/>
    <property type="project" value="UniProtKB-SubCell"/>
</dbReference>
<protein>
    <submittedName>
        <fullName evidence="9">Small multidrug efflux protein</fullName>
    </submittedName>
</protein>
<dbReference type="InterPro" id="IPR000390">
    <property type="entry name" value="Small_drug/metabolite_transptr"/>
</dbReference>
<keyword evidence="3" id="KW-1003">Cell membrane</keyword>
<dbReference type="PANTHER" id="PTHR30561:SF0">
    <property type="entry name" value="GUANIDINIUM EXPORTER"/>
    <property type="match status" value="1"/>
</dbReference>
<dbReference type="SUPFAM" id="SSF103481">
    <property type="entry name" value="Multidrug resistance efflux transporter EmrE"/>
    <property type="match status" value="1"/>
</dbReference>
<keyword evidence="6 8" id="KW-0472">Membrane</keyword>
<evidence type="ECO:0000256" key="3">
    <source>
        <dbReference type="ARBA" id="ARBA00022475"/>
    </source>
</evidence>
<evidence type="ECO:0000256" key="6">
    <source>
        <dbReference type="ARBA" id="ARBA00023136"/>
    </source>
</evidence>
<evidence type="ECO:0000256" key="4">
    <source>
        <dbReference type="ARBA" id="ARBA00022692"/>
    </source>
</evidence>
<feature type="transmembrane region" description="Helical" evidence="8">
    <location>
        <begin position="103"/>
        <end position="122"/>
    </location>
</feature>
<evidence type="ECO:0000256" key="5">
    <source>
        <dbReference type="ARBA" id="ARBA00022989"/>
    </source>
</evidence>
<dbReference type="GO" id="GO:0022857">
    <property type="term" value="F:transmembrane transporter activity"/>
    <property type="evidence" value="ECO:0007669"/>
    <property type="project" value="InterPro"/>
</dbReference>
<accession>A0A0R1F233</accession>
<comment type="similarity">
    <text evidence="7">Belongs to the drug/metabolite transporter (DMT) superfamily. Small multidrug resistance (SMR) (TC 2.A.7.1) family.</text>
</comment>
<evidence type="ECO:0000256" key="1">
    <source>
        <dbReference type="ARBA" id="ARBA00004651"/>
    </source>
</evidence>
<evidence type="ECO:0000313" key="9">
    <source>
        <dbReference type="EMBL" id="KRK14275.1"/>
    </source>
</evidence>
<dbReference type="AlphaFoldDB" id="A0A0R1F233"/>
<dbReference type="Proteomes" id="UP000051181">
    <property type="component" value="Unassembled WGS sequence"/>
</dbReference>
<keyword evidence="4 7" id="KW-0812">Transmembrane</keyword>
<comment type="caution">
    <text evidence="9">The sequence shown here is derived from an EMBL/GenBank/DDBJ whole genome shotgun (WGS) entry which is preliminary data.</text>
</comment>
<evidence type="ECO:0000313" key="10">
    <source>
        <dbReference type="Proteomes" id="UP000051181"/>
    </source>
</evidence>
<sequence>MVAMLYFFAKVLAIGGIYMAWIYLIVAGLFETVWATTLKMSHGFQKLDYSVYTIIGMGLSFWLLAKAIKTLPLGIAYPIWTGIGALGTIILGVTLFGDRLSPLTWVFVGLLLISIIGIKITVH</sequence>